<evidence type="ECO:0000256" key="4">
    <source>
        <dbReference type="PROSITE-ProRule" id="PRU00335"/>
    </source>
</evidence>
<keyword evidence="2 4" id="KW-0238">DNA-binding</keyword>
<dbReference type="OrthoDB" id="3235020at2"/>
<accession>A0A064CKK8</accession>
<dbReference type="eggNOG" id="COG1309">
    <property type="taxonomic scope" value="Bacteria"/>
</dbReference>
<dbReference type="PRINTS" id="PR00455">
    <property type="entry name" value="HTHTETR"/>
</dbReference>
<dbReference type="Proteomes" id="UP000022835">
    <property type="component" value="Unassembled WGS sequence"/>
</dbReference>
<dbReference type="EMBL" id="JALN02000001">
    <property type="protein sequence ID" value="KDE99302.1"/>
    <property type="molecule type" value="Genomic_DNA"/>
</dbReference>
<dbReference type="GO" id="GO:0000976">
    <property type="term" value="F:transcription cis-regulatory region binding"/>
    <property type="evidence" value="ECO:0007669"/>
    <property type="project" value="TreeGrafter"/>
</dbReference>
<dbReference type="InterPro" id="IPR050109">
    <property type="entry name" value="HTH-type_TetR-like_transc_reg"/>
</dbReference>
<dbReference type="PROSITE" id="PS01081">
    <property type="entry name" value="HTH_TETR_1"/>
    <property type="match status" value="1"/>
</dbReference>
<organism evidence="6 7">
    <name type="scientific">Mycolicibacterium aromaticivorans JS19b1 = JCM 16368</name>
    <dbReference type="NCBI Taxonomy" id="1440774"/>
    <lineage>
        <taxon>Bacteria</taxon>
        <taxon>Bacillati</taxon>
        <taxon>Actinomycetota</taxon>
        <taxon>Actinomycetes</taxon>
        <taxon>Mycobacteriales</taxon>
        <taxon>Mycobacteriaceae</taxon>
        <taxon>Mycolicibacterium</taxon>
    </lineage>
</organism>
<dbReference type="PROSITE" id="PS50977">
    <property type="entry name" value="HTH_TETR_2"/>
    <property type="match status" value="1"/>
</dbReference>
<dbReference type="GO" id="GO:0003700">
    <property type="term" value="F:DNA-binding transcription factor activity"/>
    <property type="evidence" value="ECO:0007669"/>
    <property type="project" value="TreeGrafter"/>
</dbReference>
<gene>
    <name evidence="6" type="ORF">Y900_010190</name>
</gene>
<name>A0A064CKK8_9MYCO</name>
<sequence length="197" mass="21680">MSRWPSGAQSRLERAALELFVEQGFAETTVPQITARAGLTTRTFFRHFADKREVLFAYQAELPTVVANVLADTPATLGPMDAIVQGLQTVAAELEGQRGYLLTRRGIIETDDGLRERELRKQSILSEAIKLGLLQRGVDELTATLTAQIAVSVFGVAVTRWLDQDEQLSLLQVLHETFTALTVFAKRLTAAAPTDEP</sequence>
<dbReference type="InterPro" id="IPR009057">
    <property type="entry name" value="Homeodomain-like_sf"/>
</dbReference>
<dbReference type="STRING" id="1440774.Y900_010190"/>
<dbReference type="SUPFAM" id="SSF46689">
    <property type="entry name" value="Homeodomain-like"/>
    <property type="match status" value="1"/>
</dbReference>
<evidence type="ECO:0000313" key="6">
    <source>
        <dbReference type="EMBL" id="KDE99302.1"/>
    </source>
</evidence>
<dbReference type="RefSeq" id="WP_036346346.1">
    <property type="nucleotide sequence ID" value="NZ_JALN02000001.1"/>
</dbReference>
<keyword evidence="3" id="KW-0804">Transcription</keyword>
<dbReference type="PANTHER" id="PTHR30055">
    <property type="entry name" value="HTH-TYPE TRANSCRIPTIONAL REGULATOR RUTR"/>
    <property type="match status" value="1"/>
</dbReference>
<evidence type="ECO:0000256" key="2">
    <source>
        <dbReference type="ARBA" id="ARBA00023125"/>
    </source>
</evidence>
<comment type="caution">
    <text evidence="6">The sequence shown here is derived from an EMBL/GenBank/DDBJ whole genome shotgun (WGS) entry which is preliminary data.</text>
</comment>
<feature type="DNA-binding region" description="H-T-H motif" evidence="4">
    <location>
        <begin position="29"/>
        <end position="48"/>
    </location>
</feature>
<reference evidence="6" key="1">
    <citation type="submission" date="2014-05" db="EMBL/GenBank/DDBJ databases">
        <title>Genome sequence of Mycobacterium aromaticivorans strain JS19b1T (= DSM 45407T).</title>
        <authorList>
            <person name="Kwak Y."/>
            <person name="Park G.-S."/>
            <person name="Li Q.X."/>
            <person name="Lee S.-E."/>
            <person name="Shin J.-H."/>
        </authorList>
    </citation>
    <scope>NUCLEOTIDE SEQUENCE [LARGE SCALE GENOMIC DNA]</scope>
    <source>
        <strain evidence="6">JS19b1</strain>
    </source>
</reference>
<proteinExistence type="predicted"/>
<dbReference type="Gene3D" id="1.10.357.10">
    <property type="entry name" value="Tetracycline Repressor, domain 2"/>
    <property type="match status" value="1"/>
</dbReference>
<dbReference type="Pfam" id="PF00440">
    <property type="entry name" value="TetR_N"/>
    <property type="match status" value="1"/>
</dbReference>
<evidence type="ECO:0000313" key="7">
    <source>
        <dbReference type="Proteomes" id="UP000022835"/>
    </source>
</evidence>
<dbReference type="AlphaFoldDB" id="A0A064CKK8"/>
<keyword evidence="7" id="KW-1185">Reference proteome</keyword>
<keyword evidence="1" id="KW-0805">Transcription regulation</keyword>
<protein>
    <submittedName>
        <fullName evidence="6">TetR family transcriptional regulator</fullName>
    </submittedName>
</protein>
<dbReference type="InterPro" id="IPR023772">
    <property type="entry name" value="DNA-bd_HTH_TetR-type_CS"/>
</dbReference>
<dbReference type="InterPro" id="IPR001647">
    <property type="entry name" value="HTH_TetR"/>
</dbReference>
<evidence type="ECO:0000256" key="3">
    <source>
        <dbReference type="ARBA" id="ARBA00023163"/>
    </source>
</evidence>
<evidence type="ECO:0000259" key="5">
    <source>
        <dbReference type="PROSITE" id="PS50977"/>
    </source>
</evidence>
<feature type="domain" description="HTH tetR-type" evidence="5">
    <location>
        <begin position="6"/>
        <end position="66"/>
    </location>
</feature>
<dbReference type="PANTHER" id="PTHR30055:SF238">
    <property type="entry name" value="MYCOFACTOCIN BIOSYNTHESIS TRANSCRIPTIONAL REGULATOR MFTR-RELATED"/>
    <property type="match status" value="1"/>
</dbReference>
<evidence type="ECO:0000256" key="1">
    <source>
        <dbReference type="ARBA" id="ARBA00023015"/>
    </source>
</evidence>